<comment type="cofactor">
    <cofactor evidence="1">
        <name>Zn(2+)</name>
        <dbReference type="ChEBI" id="CHEBI:29105"/>
    </cofactor>
</comment>
<dbReference type="GO" id="GO:0006508">
    <property type="term" value="P:proteolysis"/>
    <property type="evidence" value="ECO:0007669"/>
    <property type="project" value="UniProtKB-KW"/>
</dbReference>
<organism evidence="9 10">
    <name type="scientific">Candidatus Kaiserbacteria bacterium CG_4_8_14_3_um_filter_38_9</name>
    <dbReference type="NCBI Taxonomy" id="1974599"/>
    <lineage>
        <taxon>Bacteria</taxon>
        <taxon>Candidatus Kaiseribacteriota</taxon>
    </lineage>
</organism>
<dbReference type="Pfam" id="PF00246">
    <property type="entry name" value="Peptidase_M14"/>
    <property type="match status" value="1"/>
</dbReference>
<evidence type="ECO:0000256" key="3">
    <source>
        <dbReference type="ARBA" id="ARBA00022670"/>
    </source>
</evidence>
<dbReference type="SUPFAM" id="SSF53187">
    <property type="entry name" value="Zn-dependent exopeptidases"/>
    <property type="match status" value="1"/>
</dbReference>
<name>A0A2M7INT5_9BACT</name>
<sequence>EELPIERGPETVIGTSVKNNAITAYHFGQGKDEIVFIGGIHGGYSWNTSLVAYELVDYLKANPAVVPENITVTVIPVLNPDGLESVTGKTGRFVASDITANQAEQTAGRYNANKVDLNRNFNCQWQPTGKWQNKTVSGGSNPFSEPETKAIEKYTADNTPVAVITWYSAAGGVYSSNCENGVLPETTILTDLYANASGYKAYQEFDYYEITGDMVNWLASQNIPAISVLLSNHSDTEWTKNLAGVEAVIKHFQK</sequence>
<comment type="caution">
    <text evidence="7">Lacks conserved residue(s) required for the propagation of feature annotation.</text>
</comment>
<keyword evidence="3" id="KW-0645">Protease</keyword>
<accession>A0A2M7INT5</accession>
<dbReference type="PANTHER" id="PTHR11705">
    <property type="entry name" value="PROTEASE FAMILY M14 CARBOXYPEPTIDASE A,B"/>
    <property type="match status" value="1"/>
</dbReference>
<reference evidence="10" key="1">
    <citation type="submission" date="2017-09" db="EMBL/GenBank/DDBJ databases">
        <title>Depth-based differentiation of microbial function through sediment-hosted aquifers and enrichment of novel symbionts in the deep terrestrial subsurface.</title>
        <authorList>
            <person name="Probst A.J."/>
            <person name="Ladd B."/>
            <person name="Jarett J.K."/>
            <person name="Geller-Mcgrath D.E."/>
            <person name="Sieber C.M.K."/>
            <person name="Emerson J.B."/>
            <person name="Anantharaman K."/>
            <person name="Thomas B.C."/>
            <person name="Malmstrom R."/>
            <person name="Stieglmeier M."/>
            <person name="Klingl A."/>
            <person name="Woyke T."/>
            <person name="Ryan C.M."/>
            <person name="Banfield J.F."/>
        </authorList>
    </citation>
    <scope>NUCLEOTIDE SEQUENCE [LARGE SCALE GENOMIC DNA]</scope>
</reference>
<evidence type="ECO:0000256" key="6">
    <source>
        <dbReference type="ARBA" id="ARBA00023049"/>
    </source>
</evidence>
<dbReference type="EMBL" id="PFHR01000123">
    <property type="protein sequence ID" value="PIW96938.1"/>
    <property type="molecule type" value="Genomic_DNA"/>
</dbReference>
<evidence type="ECO:0000259" key="8">
    <source>
        <dbReference type="PROSITE" id="PS52035"/>
    </source>
</evidence>
<proteinExistence type="inferred from homology"/>
<comment type="caution">
    <text evidence="9">The sequence shown here is derived from an EMBL/GenBank/DDBJ whole genome shotgun (WGS) entry which is preliminary data.</text>
</comment>
<dbReference type="GO" id="GO:0004181">
    <property type="term" value="F:metallocarboxypeptidase activity"/>
    <property type="evidence" value="ECO:0007669"/>
    <property type="project" value="InterPro"/>
</dbReference>
<dbReference type="SMART" id="SM00631">
    <property type="entry name" value="Zn_pept"/>
    <property type="match status" value="1"/>
</dbReference>
<dbReference type="PROSITE" id="PS52035">
    <property type="entry name" value="PEPTIDASE_M14"/>
    <property type="match status" value="1"/>
</dbReference>
<dbReference type="PANTHER" id="PTHR11705:SF143">
    <property type="entry name" value="SLL0236 PROTEIN"/>
    <property type="match status" value="1"/>
</dbReference>
<evidence type="ECO:0000256" key="5">
    <source>
        <dbReference type="ARBA" id="ARBA00022833"/>
    </source>
</evidence>
<evidence type="ECO:0000313" key="9">
    <source>
        <dbReference type="EMBL" id="PIW96938.1"/>
    </source>
</evidence>
<protein>
    <recommendedName>
        <fullName evidence="8">Peptidase M14 domain-containing protein</fullName>
    </recommendedName>
</protein>
<keyword evidence="6" id="KW-0482">Metalloprotease</keyword>
<feature type="domain" description="Peptidase M14" evidence="8">
    <location>
        <begin position="1"/>
        <end position="252"/>
    </location>
</feature>
<dbReference type="GO" id="GO:0005615">
    <property type="term" value="C:extracellular space"/>
    <property type="evidence" value="ECO:0007669"/>
    <property type="project" value="TreeGrafter"/>
</dbReference>
<dbReference type="InterPro" id="IPR000834">
    <property type="entry name" value="Peptidase_M14"/>
</dbReference>
<evidence type="ECO:0000256" key="7">
    <source>
        <dbReference type="PROSITE-ProRule" id="PRU01379"/>
    </source>
</evidence>
<dbReference type="AlphaFoldDB" id="A0A2M7INT5"/>
<evidence type="ECO:0000256" key="4">
    <source>
        <dbReference type="ARBA" id="ARBA00022801"/>
    </source>
</evidence>
<gene>
    <name evidence="9" type="ORF">COZ82_02290</name>
</gene>
<evidence type="ECO:0000256" key="2">
    <source>
        <dbReference type="ARBA" id="ARBA00005988"/>
    </source>
</evidence>
<dbReference type="Proteomes" id="UP000230837">
    <property type="component" value="Unassembled WGS sequence"/>
</dbReference>
<keyword evidence="4" id="KW-0378">Hydrolase</keyword>
<dbReference type="Gene3D" id="3.40.630.10">
    <property type="entry name" value="Zn peptidases"/>
    <property type="match status" value="1"/>
</dbReference>
<dbReference type="GO" id="GO:0008270">
    <property type="term" value="F:zinc ion binding"/>
    <property type="evidence" value="ECO:0007669"/>
    <property type="project" value="InterPro"/>
</dbReference>
<evidence type="ECO:0000256" key="1">
    <source>
        <dbReference type="ARBA" id="ARBA00001947"/>
    </source>
</evidence>
<feature type="non-terminal residue" evidence="9">
    <location>
        <position position="1"/>
    </location>
</feature>
<comment type="similarity">
    <text evidence="2 7">Belongs to the peptidase M14 family.</text>
</comment>
<keyword evidence="5" id="KW-0862">Zinc</keyword>
<evidence type="ECO:0000313" key="10">
    <source>
        <dbReference type="Proteomes" id="UP000230837"/>
    </source>
</evidence>